<dbReference type="AlphaFoldDB" id="A0A3V2NXK1"/>
<name>A0A3V2NXK1_SALET</name>
<protein>
    <submittedName>
        <fullName evidence="1">DUF1133 family protein</fullName>
    </submittedName>
</protein>
<dbReference type="Proteomes" id="UP000839682">
    <property type="component" value="Unassembled WGS sequence"/>
</dbReference>
<dbReference type="EMBL" id="AAACIV010000018">
    <property type="protein sequence ID" value="EAA7254629.1"/>
    <property type="molecule type" value="Genomic_DNA"/>
</dbReference>
<dbReference type="Pfam" id="PF06576">
    <property type="entry name" value="DUF1133"/>
    <property type="match status" value="1"/>
</dbReference>
<evidence type="ECO:0000313" key="1">
    <source>
        <dbReference type="EMBL" id="EAA7254629.1"/>
    </source>
</evidence>
<dbReference type="InterPro" id="IPR010557">
    <property type="entry name" value="DUF1133"/>
</dbReference>
<organism evidence="1">
    <name type="scientific">Salmonella enterica I</name>
    <dbReference type="NCBI Taxonomy" id="59201"/>
    <lineage>
        <taxon>Bacteria</taxon>
        <taxon>Pseudomonadati</taxon>
        <taxon>Pseudomonadota</taxon>
        <taxon>Gammaproteobacteria</taxon>
        <taxon>Enterobacterales</taxon>
        <taxon>Enterobacteriaceae</taxon>
        <taxon>Salmonella</taxon>
    </lineage>
</organism>
<gene>
    <name evidence="1" type="ORF">DSF98_18345</name>
</gene>
<sequence>MIYPTNTGKSGEHLRLSTLESVWIQGKLRMWGRWSYIGGGKTGNMFNQLLASKKLTKTAINDALRRMKKAGLEKPELEAFLREMINGKQKSWLAHCTDTEALIIDRVVGEVLADHPGLLDILNQRYVGRGMSKRMMAERLNEAHPEWCFSTCEKRIANWLAIAEYMLFIPMRESFAQKMA</sequence>
<accession>A0A3V2NXK1</accession>
<comment type="caution">
    <text evidence="1">The sequence shown here is derived from an EMBL/GenBank/DDBJ whole genome shotgun (WGS) entry which is preliminary data.</text>
</comment>
<reference evidence="1" key="1">
    <citation type="submission" date="2018-07" db="EMBL/GenBank/DDBJ databases">
        <authorList>
            <person name="Ashton P.M."/>
            <person name="Dallman T."/>
            <person name="Nair S."/>
            <person name="De Pinna E."/>
            <person name="Peters T."/>
            <person name="Grant K."/>
        </authorList>
    </citation>
    <scope>NUCLEOTIDE SEQUENCE [LARGE SCALE GENOMIC DNA]</scope>
    <source>
        <strain evidence="1">440016</strain>
    </source>
</reference>
<proteinExistence type="predicted"/>